<reference evidence="3" key="1">
    <citation type="journal article" date="2020" name="Nature">
        <title>Giant virus diversity and host interactions through global metagenomics.</title>
        <authorList>
            <person name="Schulz F."/>
            <person name="Roux S."/>
            <person name="Paez-Espino D."/>
            <person name="Jungbluth S."/>
            <person name="Walsh D.A."/>
            <person name="Denef V.J."/>
            <person name="McMahon K.D."/>
            <person name="Konstantinidis K.T."/>
            <person name="Eloe-Fadrosh E.A."/>
            <person name="Kyrpides N.C."/>
            <person name="Woyke T."/>
        </authorList>
    </citation>
    <scope>NUCLEOTIDE SEQUENCE</scope>
    <source>
        <strain evidence="3">GVMAG-M-3300010158-13</strain>
    </source>
</reference>
<protein>
    <recommendedName>
        <fullName evidence="2">Methyltransferase type 11 domain-containing protein</fullName>
    </recommendedName>
</protein>
<evidence type="ECO:0000313" key="3">
    <source>
        <dbReference type="EMBL" id="QHS87875.1"/>
    </source>
</evidence>
<keyword evidence="1" id="KW-0812">Transmembrane</keyword>
<dbReference type="InterPro" id="IPR029063">
    <property type="entry name" value="SAM-dependent_MTases_sf"/>
</dbReference>
<dbReference type="GO" id="GO:0008757">
    <property type="term" value="F:S-adenosylmethionine-dependent methyltransferase activity"/>
    <property type="evidence" value="ECO:0007669"/>
    <property type="project" value="InterPro"/>
</dbReference>
<dbReference type="EMBL" id="MN739089">
    <property type="protein sequence ID" value="QHS87875.1"/>
    <property type="molecule type" value="Genomic_DNA"/>
</dbReference>
<name>A0A6C0B6K2_9ZZZZ</name>
<dbReference type="InterPro" id="IPR013216">
    <property type="entry name" value="Methyltransf_11"/>
</dbReference>
<keyword evidence="1" id="KW-1133">Transmembrane helix</keyword>
<feature type="domain" description="Methyltransferase type 11" evidence="2">
    <location>
        <begin position="100"/>
        <end position="193"/>
    </location>
</feature>
<dbReference type="AlphaFoldDB" id="A0A6C0B6K2"/>
<organism evidence="3">
    <name type="scientific">viral metagenome</name>
    <dbReference type="NCBI Taxonomy" id="1070528"/>
    <lineage>
        <taxon>unclassified sequences</taxon>
        <taxon>metagenomes</taxon>
        <taxon>organismal metagenomes</taxon>
    </lineage>
</organism>
<dbReference type="CDD" id="cd02440">
    <property type="entry name" value="AdoMet_MTases"/>
    <property type="match status" value="1"/>
</dbReference>
<dbReference type="Gene3D" id="3.40.50.150">
    <property type="entry name" value="Vaccinia Virus protein VP39"/>
    <property type="match status" value="1"/>
</dbReference>
<evidence type="ECO:0000259" key="2">
    <source>
        <dbReference type="Pfam" id="PF08241"/>
    </source>
</evidence>
<feature type="transmembrane region" description="Helical" evidence="1">
    <location>
        <begin position="15"/>
        <end position="33"/>
    </location>
</feature>
<keyword evidence="1" id="KW-0472">Membrane</keyword>
<proteinExistence type="predicted"/>
<dbReference type="Pfam" id="PF08241">
    <property type="entry name" value="Methyltransf_11"/>
    <property type="match status" value="1"/>
</dbReference>
<sequence>MITNILSSSNNLNHVLLRTLIYLTLIYLGYLIWKRYNNFKNSAEGFTQNEAYVRKKDQDIYDDFYAEIYDEVHRPKHRIWHELINILNATEPTTRNSVFLDVGSGTGEVVKRLSDAGYRAFGLDKSEAMIEQSEEKYPDSNYKLGDVMDPMCFENKSFSHILCTYYTFYHFQDKLTFFRNCYQWLLPNGYLVLHLIDADKFDAIAPAAKANLVINPQKYSKGRIVKSAVKFENFHYNLSYDYHKTELRRYERFKDINSGNIRENEETLYVDDKDNILKLAKYAGFNLYAYFNMKENLDDEHQYIYILERV</sequence>
<evidence type="ECO:0000256" key="1">
    <source>
        <dbReference type="SAM" id="Phobius"/>
    </source>
</evidence>
<dbReference type="PANTHER" id="PTHR43861">
    <property type="entry name" value="TRANS-ACONITATE 2-METHYLTRANSFERASE-RELATED"/>
    <property type="match status" value="1"/>
</dbReference>
<accession>A0A6C0B6K2</accession>
<dbReference type="SUPFAM" id="SSF53335">
    <property type="entry name" value="S-adenosyl-L-methionine-dependent methyltransferases"/>
    <property type="match status" value="1"/>
</dbReference>